<comment type="caution">
    <text evidence="1">The sequence shown here is derived from an EMBL/GenBank/DDBJ whole genome shotgun (WGS) entry which is preliminary data.</text>
</comment>
<organism evidence="1 2">
    <name type="scientific">Stephania yunnanensis</name>
    <dbReference type="NCBI Taxonomy" id="152371"/>
    <lineage>
        <taxon>Eukaryota</taxon>
        <taxon>Viridiplantae</taxon>
        <taxon>Streptophyta</taxon>
        <taxon>Embryophyta</taxon>
        <taxon>Tracheophyta</taxon>
        <taxon>Spermatophyta</taxon>
        <taxon>Magnoliopsida</taxon>
        <taxon>Ranunculales</taxon>
        <taxon>Menispermaceae</taxon>
        <taxon>Menispermoideae</taxon>
        <taxon>Cissampelideae</taxon>
        <taxon>Stephania</taxon>
    </lineage>
</organism>
<evidence type="ECO:0000313" key="1">
    <source>
        <dbReference type="EMBL" id="KAK9121589.1"/>
    </source>
</evidence>
<name>A0AAP0ITQ2_9MAGN</name>
<sequence length="164" mass="18465">MDVFQLARLCDAPDLYLKCMNLVLREEKAKFLQDNDPYFELEILRFLEEIESAKLQRIRQEVTQTTPDQPVDDEAVYYKVVGECSEGRVYGLWSLGRKKRRYTDPDASTSQHPQGIVGGGAGDGAAGLATSKYFSQSFSLVNAMSCRLLSRITLQNVAENLQCD</sequence>
<dbReference type="PANTHER" id="PTHR46287:SF4">
    <property type="entry name" value="BTB_POZ AND TAZ DOMAIN-CONTAINING PROTEIN 2"/>
    <property type="match status" value="1"/>
</dbReference>
<evidence type="ECO:0000313" key="2">
    <source>
        <dbReference type="Proteomes" id="UP001420932"/>
    </source>
</evidence>
<accession>A0AAP0ITQ2</accession>
<keyword evidence="2" id="KW-1185">Reference proteome</keyword>
<proteinExistence type="predicted"/>
<dbReference type="PANTHER" id="PTHR46287">
    <property type="entry name" value="BTB/POZ AND TAZ DOMAIN-CONTAINING PROTEIN 3-RELATED"/>
    <property type="match status" value="1"/>
</dbReference>
<dbReference type="EMBL" id="JBBNAF010000008">
    <property type="protein sequence ID" value="KAK9121589.1"/>
    <property type="molecule type" value="Genomic_DNA"/>
</dbReference>
<gene>
    <name evidence="1" type="ORF">Syun_019206</name>
</gene>
<dbReference type="GO" id="GO:0005634">
    <property type="term" value="C:nucleus"/>
    <property type="evidence" value="ECO:0007669"/>
    <property type="project" value="TreeGrafter"/>
</dbReference>
<reference evidence="1 2" key="1">
    <citation type="submission" date="2024-01" db="EMBL/GenBank/DDBJ databases">
        <title>Genome assemblies of Stephania.</title>
        <authorList>
            <person name="Yang L."/>
        </authorList>
    </citation>
    <scope>NUCLEOTIDE SEQUENCE [LARGE SCALE GENOMIC DNA]</scope>
    <source>
        <strain evidence="1">YNDBR</strain>
        <tissue evidence="1">Leaf</tissue>
    </source>
</reference>
<protein>
    <submittedName>
        <fullName evidence="1">Uncharacterized protein</fullName>
    </submittedName>
</protein>
<dbReference type="Proteomes" id="UP001420932">
    <property type="component" value="Unassembled WGS sequence"/>
</dbReference>
<dbReference type="AlphaFoldDB" id="A0AAP0ITQ2"/>
<dbReference type="InterPro" id="IPR044513">
    <property type="entry name" value="BT1/2/3/4/5"/>
</dbReference>